<dbReference type="RefSeq" id="XP_007931917.1">
    <property type="nucleotide sequence ID" value="XM_007933726.1"/>
</dbReference>
<dbReference type="HOGENOM" id="CLU_2942810_0_0_1"/>
<dbReference type="AlphaFoldDB" id="M2ZZ98"/>
<dbReference type="VEuPathDB" id="FungiDB:MYCFIDRAFT_179700"/>
<reference evidence="1 2" key="1">
    <citation type="journal article" date="2012" name="PLoS Pathog.">
        <title>Diverse lifestyles and strategies of plant pathogenesis encoded in the genomes of eighteen Dothideomycetes fungi.</title>
        <authorList>
            <person name="Ohm R.A."/>
            <person name="Feau N."/>
            <person name="Henrissat B."/>
            <person name="Schoch C.L."/>
            <person name="Horwitz B.A."/>
            <person name="Barry K.W."/>
            <person name="Condon B.J."/>
            <person name="Copeland A.C."/>
            <person name="Dhillon B."/>
            <person name="Glaser F."/>
            <person name="Hesse C.N."/>
            <person name="Kosti I."/>
            <person name="LaButti K."/>
            <person name="Lindquist E.A."/>
            <person name="Lucas S."/>
            <person name="Salamov A.A."/>
            <person name="Bradshaw R.E."/>
            <person name="Ciuffetti L."/>
            <person name="Hamelin R.C."/>
            <person name="Kema G.H.J."/>
            <person name="Lawrence C."/>
            <person name="Scott J.A."/>
            <person name="Spatafora J.W."/>
            <person name="Turgeon B.G."/>
            <person name="de Wit P.J.G.M."/>
            <person name="Zhong S."/>
            <person name="Goodwin S.B."/>
            <person name="Grigoriev I.V."/>
        </authorList>
    </citation>
    <scope>NUCLEOTIDE SEQUENCE [LARGE SCALE GENOMIC DNA]</scope>
    <source>
        <strain evidence="1 2">CIRAD86</strain>
    </source>
</reference>
<dbReference type="Proteomes" id="UP000016932">
    <property type="component" value="Unassembled WGS sequence"/>
</dbReference>
<gene>
    <name evidence="1" type="ORF">MYCFIDRAFT_179700</name>
</gene>
<sequence>MIKVDEPSSRLASLRTSAYTHSQVDLQVNSKTASSHHITHLLPNRHSDYCTTESLRYTYN</sequence>
<accession>M2ZZ98</accession>
<evidence type="ECO:0000313" key="1">
    <source>
        <dbReference type="EMBL" id="EME77486.1"/>
    </source>
</evidence>
<name>M2ZZ98_PSEFD</name>
<proteinExistence type="predicted"/>
<keyword evidence="2" id="KW-1185">Reference proteome</keyword>
<dbReference type="GeneID" id="19334188"/>
<dbReference type="KEGG" id="pfj:MYCFIDRAFT_179700"/>
<protein>
    <submittedName>
        <fullName evidence="1">Uncharacterized protein</fullName>
    </submittedName>
</protein>
<evidence type="ECO:0000313" key="2">
    <source>
        <dbReference type="Proteomes" id="UP000016932"/>
    </source>
</evidence>
<dbReference type="EMBL" id="KB446565">
    <property type="protein sequence ID" value="EME77486.1"/>
    <property type="molecule type" value="Genomic_DNA"/>
</dbReference>
<organism evidence="1 2">
    <name type="scientific">Pseudocercospora fijiensis (strain CIRAD86)</name>
    <name type="common">Black leaf streak disease fungus</name>
    <name type="synonym">Mycosphaerella fijiensis</name>
    <dbReference type="NCBI Taxonomy" id="383855"/>
    <lineage>
        <taxon>Eukaryota</taxon>
        <taxon>Fungi</taxon>
        <taxon>Dikarya</taxon>
        <taxon>Ascomycota</taxon>
        <taxon>Pezizomycotina</taxon>
        <taxon>Dothideomycetes</taxon>
        <taxon>Dothideomycetidae</taxon>
        <taxon>Mycosphaerellales</taxon>
        <taxon>Mycosphaerellaceae</taxon>
        <taxon>Pseudocercospora</taxon>
    </lineage>
</organism>